<dbReference type="OrthoDB" id="8482172at2"/>
<evidence type="ECO:0000313" key="2">
    <source>
        <dbReference type="Proteomes" id="UP000199377"/>
    </source>
</evidence>
<keyword evidence="2" id="KW-1185">Reference proteome</keyword>
<organism evidence="1 2">
    <name type="scientific">Albimonas pacifica</name>
    <dbReference type="NCBI Taxonomy" id="1114924"/>
    <lineage>
        <taxon>Bacteria</taxon>
        <taxon>Pseudomonadati</taxon>
        <taxon>Pseudomonadota</taxon>
        <taxon>Alphaproteobacteria</taxon>
        <taxon>Rhodobacterales</taxon>
        <taxon>Paracoccaceae</taxon>
        <taxon>Albimonas</taxon>
    </lineage>
</organism>
<gene>
    <name evidence="1" type="ORF">SAMN05216258_104545</name>
</gene>
<accession>A0A1I3FVE1</accession>
<proteinExistence type="predicted"/>
<evidence type="ECO:0000313" key="1">
    <source>
        <dbReference type="EMBL" id="SFI15220.1"/>
    </source>
</evidence>
<reference evidence="1 2" key="1">
    <citation type="submission" date="2016-10" db="EMBL/GenBank/DDBJ databases">
        <authorList>
            <person name="de Groot N.N."/>
        </authorList>
    </citation>
    <scope>NUCLEOTIDE SEQUENCE [LARGE SCALE GENOMIC DNA]</scope>
    <source>
        <strain evidence="1 2">CGMCC 1.11030</strain>
    </source>
</reference>
<dbReference type="AlphaFoldDB" id="A0A1I3FVE1"/>
<dbReference type="Proteomes" id="UP000199377">
    <property type="component" value="Unassembled WGS sequence"/>
</dbReference>
<sequence>MADDNLADMLAEALAAIGALPEGFCVCPNSRDARRPERFHVGECREARAALAAHAAARADVIPVLTAEAMPEEDGWIPWEGGECPVPPETLVQIRCRSAGPPSEGEDIAEAANWFWGRGRKPAFYDLIAYRLHKEPR</sequence>
<dbReference type="RefSeq" id="WP_092859810.1">
    <property type="nucleotide sequence ID" value="NZ_FOQH01000004.1"/>
</dbReference>
<protein>
    <submittedName>
        <fullName evidence="1">Uncharacterized protein</fullName>
    </submittedName>
</protein>
<name>A0A1I3FVE1_9RHOB</name>
<dbReference type="EMBL" id="FOQH01000004">
    <property type="protein sequence ID" value="SFI15220.1"/>
    <property type="molecule type" value="Genomic_DNA"/>
</dbReference>
<dbReference type="STRING" id="1114924.SAMN05216258_104545"/>